<evidence type="ECO:0000256" key="10">
    <source>
        <dbReference type="ARBA" id="ARBA00023251"/>
    </source>
</evidence>
<dbReference type="GO" id="GO:0046677">
    <property type="term" value="P:response to antibiotic"/>
    <property type="evidence" value="ECO:0007669"/>
    <property type="project" value="UniProtKB-UniRule"/>
</dbReference>
<dbReference type="GO" id="GO:0009252">
    <property type="term" value="P:peptidoglycan biosynthetic process"/>
    <property type="evidence" value="ECO:0007669"/>
    <property type="project" value="UniProtKB-KW"/>
</dbReference>
<dbReference type="InterPro" id="IPR003824">
    <property type="entry name" value="UppP"/>
</dbReference>
<evidence type="ECO:0000256" key="8">
    <source>
        <dbReference type="ARBA" id="ARBA00022989"/>
    </source>
</evidence>
<dbReference type="EMBL" id="LCEW01000006">
    <property type="protein sequence ID" value="KKS80444.1"/>
    <property type="molecule type" value="Genomic_DNA"/>
</dbReference>
<keyword evidence="8 14" id="KW-1133">Transmembrane helix</keyword>
<comment type="miscellaneous">
    <text evidence="14">Bacitracin is thought to be involved in the inhibition of peptidoglycan synthesis by sequestering undecaprenyl diphosphate, thereby reducing the pool of lipid carrier available.</text>
</comment>
<evidence type="ECO:0000256" key="2">
    <source>
        <dbReference type="ARBA" id="ARBA00010621"/>
    </source>
</evidence>
<evidence type="ECO:0000256" key="6">
    <source>
        <dbReference type="ARBA" id="ARBA00022692"/>
    </source>
</evidence>
<evidence type="ECO:0000256" key="5">
    <source>
        <dbReference type="ARBA" id="ARBA00022475"/>
    </source>
</evidence>
<name>A0A0G1C4R9_9BACT</name>
<feature type="transmembrane region" description="Helical" evidence="14">
    <location>
        <begin position="71"/>
        <end position="88"/>
    </location>
</feature>
<comment type="caution">
    <text evidence="15">The sequence shown here is derived from an EMBL/GenBank/DDBJ whole genome shotgun (WGS) entry which is preliminary data.</text>
</comment>
<dbReference type="AlphaFoldDB" id="A0A0G1C4R9"/>
<evidence type="ECO:0000256" key="14">
    <source>
        <dbReference type="HAMAP-Rule" id="MF_01006"/>
    </source>
</evidence>
<protein>
    <recommendedName>
        <fullName evidence="4 14">Undecaprenyl-diphosphatase</fullName>
        <ecNumber evidence="3 14">3.6.1.27</ecNumber>
    </recommendedName>
    <alternativeName>
        <fullName evidence="12 14">Bacitracin resistance protein</fullName>
    </alternativeName>
    <alternativeName>
        <fullName evidence="11 14">Undecaprenyl pyrophosphate phosphatase</fullName>
    </alternativeName>
</protein>
<dbReference type="Proteomes" id="UP000034213">
    <property type="component" value="Unassembled WGS sequence"/>
</dbReference>
<evidence type="ECO:0000256" key="9">
    <source>
        <dbReference type="ARBA" id="ARBA00023136"/>
    </source>
</evidence>
<evidence type="ECO:0000313" key="16">
    <source>
        <dbReference type="Proteomes" id="UP000034213"/>
    </source>
</evidence>
<feature type="transmembrane region" description="Helical" evidence="14">
    <location>
        <begin position="168"/>
        <end position="186"/>
    </location>
</feature>
<keyword evidence="10 14" id="KW-0046">Antibiotic resistance</keyword>
<dbReference type="Pfam" id="PF02673">
    <property type="entry name" value="BacA"/>
    <property type="match status" value="1"/>
</dbReference>
<comment type="function">
    <text evidence="14">Catalyzes the dephosphorylation of undecaprenyl diphosphate (UPP). Confers resistance to bacitracin.</text>
</comment>
<evidence type="ECO:0000256" key="1">
    <source>
        <dbReference type="ARBA" id="ARBA00004651"/>
    </source>
</evidence>
<feature type="transmembrane region" description="Helical" evidence="14">
    <location>
        <begin position="94"/>
        <end position="116"/>
    </location>
</feature>
<evidence type="ECO:0000256" key="13">
    <source>
        <dbReference type="ARBA" id="ARBA00047594"/>
    </source>
</evidence>
<organism evidence="15 16">
    <name type="scientific">Candidatus Beckwithbacteria bacterium GW2011_GWA2_43_10</name>
    <dbReference type="NCBI Taxonomy" id="1618369"/>
    <lineage>
        <taxon>Bacteria</taxon>
        <taxon>Candidatus Beckwithiibacteriota</taxon>
    </lineage>
</organism>
<keyword evidence="14" id="KW-0133">Cell shape</keyword>
<dbReference type="GO" id="GO:0050380">
    <property type="term" value="F:undecaprenyl-diphosphatase activity"/>
    <property type="evidence" value="ECO:0007669"/>
    <property type="project" value="UniProtKB-UniRule"/>
</dbReference>
<evidence type="ECO:0000256" key="3">
    <source>
        <dbReference type="ARBA" id="ARBA00012374"/>
    </source>
</evidence>
<keyword evidence="14" id="KW-0961">Cell wall biogenesis/degradation</keyword>
<keyword evidence="14" id="KW-0573">Peptidoglycan synthesis</keyword>
<accession>A0A0G1C4R9</accession>
<evidence type="ECO:0000256" key="4">
    <source>
        <dbReference type="ARBA" id="ARBA00021581"/>
    </source>
</evidence>
<reference evidence="15 16" key="1">
    <citation type="journal article" date="2015" name="Nature">
        <title>rRNA introns, odd ribosomes, and small enigmatic genomes across a large radiation of phyla.</title>
        <authorList>
            <person name="Brown C.T."/>
            <person name="Hug L.A."/>
            <person name="Thomas B.C."/>
            <person name="Sharon I."/>
            <person name="Castelle C.J."/>
            <person name="Singh A."/>
            <person name="Wilkins M.J."/>
            <person name="Williams K.H."/>
            <person name="Banfield J.F."/>
        </authorList>
    </citation>
    <scope>NUCLEOTIDE SEQUENCE [LARGE SCALE GENOMIC DNA]</scope>
</reference>
<keyword evidence="7 14" id="KW-0378">Hydrolase</keyword>
<evidence type="ECO:0000256" key="11">
    <source>
        <dbReference type="ARBA" id="ARBA00032707"/>
    </source>
</evidence>
<dbReference type="GO" id="GO:0071555">
    <property type="term" value="P:cell wall organization"/>
    <property type="evidence" value="ECO:0007669"/>
    <property type="project" value="UniProtKB-KW"/>
</dbReference>
<comment type="similarity">
    <text evidence="2 14">Belongs to the UppP family.</text>
</comment>
<dbReference type="GO" id="GO:0005886">
    <property type="term" value="C:plasma membrane"/>
    <property type="evidence" value="ECO:0007669"/>
    <property type="project" value="UniProtKB-SubCell"/>
</dbReference>
<dbReference type="GO" id="GO:0008360">
    <property type="term" value="P:regulation of cell shape"/>
    <property type="evidence" value="ECO:0007669"/>
    <property type="project" value="UniProtKB-KW"/>
</dbReference>
<proteinExistence type="inferred from homology"/>
<keyword evidence="6 14" id="KW-0812">Transmembrane</keyword>
<dbReference type="HAMAP" id="MF_01006">
    <property type="entry name" value="Undec_diphosphatase"/>
    <property type="match status" value="1"/>
</dbReference>
<dbReference type="EC" id="3.6.1.27" evidence="3 14"/>
<feature type="transmembrane region" description="Helical" evidence="14">
    <location>
        <begin position="229"/>
        <end position="247"/>
    </location>
</feature>
<evidence type="ECO:0000256" key="7">
    <source>
        <dbReference type="ARBA" id="ARBA00022801"/>
    </source>
</evidence>
<comment type="subcellular location">
    <subcellularLocation>
        <location evidence="1 14">Cell membrane</location>
        <topology evidence="1 14">Multi-pass membrane protein</topology>
    </subcellularLocation>
</comment>
<keyword evidence="9 14" id="KW-0472">Membrane</keyword>
<feature type="transmembrane region" description="Helical" evidence="14">
    <location>
        <begin position="40"/>
        <end position="59"/>
    </location>
</feature>
<dbReference type="PATRIC" id="fig|1618369.3.peg.142"/>
<dbReference type="PANTHER" id="PTHR30622">
    <property type="entry name" value="UNDECAPRENYL-DIPHOSPHATASE"/>
    <property type="match status" value="1"/>
</dbReference>
<keyword evidence="5 14" id="KW-1003">Cell membrane</keyword>
<evidence type="ECO:0000313" key="15">
    <source>
        <dbReference type="EMBL" id="KKS80444.1"/>
    </source>
</evidence>
<evidence type="ECO:0000256" key="12">
    <source>
        <dbReference type="ARBA" id="ARBA00032932"/>
    </source>
</evidence>
<comment type="catalytic activity">
    <reaction evidence="13 14">
        <text>di-trans,octa-cis-undecaprenyl diphosphate + H2O = di-trans,octa-cis-undecaprenyl phosphate + phosphate + H(+)</text>
        <dbReference type="Rhea" id="RHEA:28094"/>
        <dbReference type="ChEBI" id="CHEBI:15377"/>
        <dbReference type="ChEBI" id="CHEBI:15378"/>
        <dbReference type="ChEBI" id="CHEBI:43474"/>
        <dbReference type="ChEBI" id="CHEBI:58405"/>
        <dbReference type="ChEBI" id="CHEBI:60392"/>
        <dbReference type="EC" id="3.6.1.27"/>
    </reaction>
</comment>
<sequence length="248" mass="26949">MTLIQALILGLLQGLTEFLPVSSSGHLVIVQHFFGLLTPPVVFDVFLHLATALAVIVVLWRQLFSLDKKTLGFILFASLPAGMVGILLNSSIEALFSSVKLVALALLITGLLLFFTRYFFSQANRTRLTWQNTLLIGLFQALAIIPGISRSGSTISAGIFAKLKPELVFNFSFLLALPAIFGAALLQLKDLNFSSSPLGLPLVTGFIAAFISGLFVLKLLKKFLSQGKFSWFAYYCLALGLALLVFTS</sequence>
<dbReference type="STRING" id="1618369.UV54_C0006G0019"/>
<feature type="transmembrane region" description="Helical" evidence="14">
    <location>
        <begin position="198"/>
        <end position="217"/>
    </location>
</feature>
<dbReference type="PANTHER" id="PTHR30622:SF2">
    <property type="entry name" value="UNDECAPRENYL-DIPHOSPHATASE"/>
    <property type="match status" value="1"/>
</dbReference>
<gene>
    <name evidence="14" type="primary">uppP</name>
    <name evidence="15" type="ORF">UV54_C0006G0019</name>
</gene>